<keyword evidence="9" id="KW-0444">Lipid biosynthesis</keyword>
<comment type="caution">
    <text evidence="20">The sequence shown here is derived from an EMBL/GenBank/DDBJ whole genome shotgun (WGS) entry which is preliminary data.</text>
</comment>
<dbReference type="GO" id="GO:0016024">
    <property type="term" value="P:CDP-diacylglycerol biosynthetic process"/>
    <property type="evidence" value="ECO:0007669"/>
    <property type="project" value="TreeGrafter"/>
</dbReference>
<dbReference type="Proteomes" id="UP001168575">
    <property type="component" value="Unassembled WGS sequence"/>
</dbReference>
<keyword evidence="12 18" id="KW-0548">Nucleotidyltransferase</keyword>
<comment type="pathway">
    <text evidence="4">Lipid metabolism.</text>
</comment>
<keyword evidence="10 18" id="KW-0808">Transferase</keyword>
<keyword evidence="14" id="KW-0443">Lipid metabolism</keyword>
<evidence type="ECO:0000256" key="12">
    <source>
        <dbReference type="ARBA" id="ARBA00022695"/>
    </source>
</evidence>
<feature type="transmembrane region" description="Helical" evidence="19">
    <location>
        <begin position="51"/>
        <end position="70"/>
    </location>
</feature>
<evidence type="ECO:0000256" key="15">
    <source>
        <dbReference type="ARBA" id="ARBA00023136"/>
    </source>
</evidence>
<dbReference type="EC" id="2.7.7.41" evidence="6 18"/>
<evidence type="ECO:0000313" key="20">
    <source>
        <dbReference type="EMBL" id="MDO4842888.1"/>
    </source>
</evidence>
<evidence type="ECO:0000256" key="3">
    <source>
        <dbReference type="ARBA" id="ARBA00005119"/>
    </source>
</evidence>
<feature type="transmembrane region" description="Helical" evidence="19">
    <location>
        <begin position="76"/>
        <end position="95"/>
    </location>
</feature>
<evidence type="ECO:0000256" key="14">
    <source>
        <dbReference type="ARBA" id="ARBA00023098"/>
    </source>
</evidence>
<protein>
    <recommendedName>
        <fullName evidence="7 18">Phosphatidate cytidylyltransferase</fullName>
        <ecNumber evidence="6 18">2.7.7.41</ecNumber>
    </recommendedName>
</protein>
<comment type="pathway">
    <text evidence="3 18">Phospholipid metabolism; CDP-diacylglycerol biosynthesis; CDP-diacylglycerol from sn-glycerol 3-phosphate: step 3/3.</text>
</comment>
<evidence type="ECO:0000256" key="7">
    <source>
        <dbReference type="ARBA" id="ARBA00019373"/>
    </source>
</evidence>
<evidence type="ECO:0000256" key="9">
    <source>
        <dbReference type="ARBA" id="ARBA00022516"/>
    </source>
</evidence>
<keyword evidence="16" id="KW-0594">Phospholipid biosynthesis</keyword>
<evidence type="ECO:0000313" key="21">
    <source>
        <dbReference type="Proteomes" id="UP001168575"/>
    </source>
</evidence>
<evidence type="ECO:0000256" key="18">
    <source>
        <dbReference type="RuleBase" id="RU003938"/>
    </source>
</evidence>
<reference evidence="20" key="1">
    <citation type="submission" date="2023-07" db="EMBL/GenBank/DDBJ databases">
        <title>Between Cages and Wild: Unraveling the Impact of Captivity on Animal Microbiomes and Antimicrobial Resistance.</title>
        <authorList>
            <person name="Schmartz G.P."/>
            <person name="Rehner J."/>
            <person name="Schuff M.J."/>
            <person name="Becker S.L."/>
            <person name="Kravczyk M."/>
            <person name="Gurevich A."/>
            <person name="Francke R."/>
            <person name="Mueller R."/>
            <person name="Keller V."/>
            <person name="Keller A."/>
        </authorList>
    </citation>
    <scope>NUCLEOTIDE SEQUENCE</scope>
    <source>
        <strain evidence="20">S12M_St_49</strain>
    </source>
</reference>
<sequence>MLKQRVITAACLAAVLFLILWSGSSTLFGMFLLIFFGAASWENARLFENKYPVLTGVVACLVFAGVAYFLSIREYIWLAMIACAVWGVFLIPALFRQMPALGTPFNAVCQWVYWFSVLCSVLSVWVLYRKSVFFLLSILVVIWLADIGAYFAGRTFGKHKLAPSISPGKTWEGVAGGVVAVLAAAVVTVLVSPSQENVAVSVYNRYGWAGMVVSLLILVALSILGDLLESKLKRRVGMKDSSNLLPGHGGVLDRIDSVIPTLPVALLLGLWL</sequence>
<evidence type="ECO:0000256" key="2">
    <source>
        <dbReference type="ARBA" id="ARBA00004651"/>
    </source>
</evidence>
<dbReference type="InterPro" id="IPR000374">
    <property type="entry name" value="PC_trans"/>
</dbReference>
<keyword evidence="15 19" id="KW-0472">Membrane</keyword>
<evidence type="ECO:0000256" key="6">
    <source>
        <dbReference type="ARBA" id="ARBA00012487"/>
    </source>
</evidence>
<evidence type="ECO:0000256" key="10">
    <source>
        <dbReference type="ARBA" id="ARBA00022679"/>
    </source>
</evidence>
<dbReference type="AlphaFoldDB" id="A0AA43RKB7"/>
<dbReference type="Pfam" id="PF01148">
    <property type="entry name" value="CTP_transf_1"/>
    <property type="match status" value="1"/>
</dbReference>
<dbReference type="PANTHER" id="PTHR46382:SF1">
    <property type="entry name" value="PHOSPHATIDATE CYTIDYLYLTRANSFERASE"/>
    <property type="match status" value="1"/>
</dbReference>
<dbReference type="PROSITE" id="PS01315">
    <property type="entry name" value="CDS"/>
    <property type="match status" value="1"/>
</dbReference>
<keyword evidence="8" id="KW-1003">Cell membrane</keyword>
<evidence type="ECO:0000256" key="11">
    <source>
        <dbReference type="ARBA" id="ARBA00022692"/>
    </source>
</evidence>
<organism evidence="20 21">
    <name type="scientific">Phoenicibacter congonensis</name>
    <dbReference type="NCBI Taxonomy" id="1944646"/>
    <lineage>
        <taxon>Bacteria</taxon>
        <taxon>Bacillati</taxon>
        <taxon>Actinomycetota</taxon>
        <taxon>Coriobacteriia</taxon>
        <taxon>Eggerthellales</taxon>
        <taxon>Eggerthellaceae</taxon>
        <taxon>Phoenicibacter</taxon>
    </lineage>
</organism>
<feature type="transmembrane region" description="Helical" evidence="19">
    <location>
        <begin position="174"/>
        <end position="194"/>
    </location>
</feature>
<name>A0AA43RKB7_9ACTN</name>
<evidence type="ECO:0000256" key="5">
    <source>
        <dbReference type="ARBA" id="ARBA00010185"/>
    </source>
</evidence>
<keyword evidence="21" id="KW-1185">Reference proteome</keyword>
<feature type="transmembrane region" description="Helical" evidence="19">
    <location>
        <begin position="206"/>
        <end position="228"/>
    </location>
</feature>
<evidence type="ECO:0000256" key="8">
    <source>
        <dbReference type="ARBA" id="ARBA00022475"/>
    </source>
</evidence>
<gene>
    <name evidence="20" type="ORF">Q3982_09455</name>
</gene>
<feature type="transmembrane region" description="Helical" evidence="19">
    <location>
        <begin position="6"/>
        <end position="39"/>
    </location>
</feature>
<keyword evidence="17" id="KW-1208">Phospholipid metabolism</keyword>
<feature type="transmembrane region" description="Helical" evidence="19">
    <location>
        <begin position="134"/>
        <end position="153"/>
    </location>
</feature>
<comment type="catalytic activity">
    <reaction evidence="1 18">
        <text>a 1,2-diacyl-sn-glycero-3-phosphate + CTP + H(+) = a CDP-1,2-diacyl-sn-glycerol + diphosphate</text>
        <dbReference type="Rhea" id="RHEA:16229"/>
        <dbReference type="ChEBI" id="CHEBI:15378"/>
        <dbReference type="ChEBI" id="CHEBI:33019"/>
        <dbReference type="ChEBI" id="CHEBI:37563"/>
        <dbReference type="ChEBI" id="CHEBI:58332"/>
        <dbReference type="ChEBI" id="CHEBI:58608"/>
        <dbReference type="EC" id="2.7.7.41"/>
    </reaction>
</comment>
<proteinExistence type="inferred from homology"/>
<comment type="subcellular location">
    <subcellularLocation>
        <location evidence="2">Cell membrane</location>
        <topology evidence="2">Multi-pass membrane protein</topology>
    </subcellularLocation>
</comment>
<evidence type="ECO:0000256" key="13">
    <source>
        <dbReference type="ARBA" id="ARBA00022989"/>
    </source>
</evidence>
<accession>A0AA43RKB7</accession>
<dbReference type="EMBL" id="JAUMVS010000357">
    <property type="protein sequence ID" value="MDO4842888.1"/>
    <property type="molecule type" value="Genomic_DNA"/>
</dbReference>
<evidence type="ECO:0000256" key="19">
    <source>
        <dbReference type="SAM" id="Phobius"/>
    </source>
</evidence>
<comment type="similarity">
    <text evidence="5 18">Belongs to the CDS family.</text>
</comment>
<dbReference type="GO" id="GO:0005886">
    <property type="term" value="C:plasma membrane"/>
    <property type="evidence" value="ECO:0007669"/>
    <property type="project" value="UniProtKB-SubCell"/>
</dbReference>
<evidence type="ECO:0000256" key="17">
    <source>
        <dbReference type="ARBA" id="ARBA00023264"/>
    </source>
</evidence>
<evidence type="ECO:0000256" key="16">
    <source>
        <dbReference type="ARBA" id="ARBA00023209"/>
    </source>
</evidence>
<keyword evidence="11 18" id="KW-0812">Transmembrane</keyword>
<dbReference type="GO" id="GO:0004605">
    <property type="term" value="F:phosphatidate cytidylyltransferase activity"/>
    <property type="evidence" value="ECO:0007669"/>
    <property type="project" value="UniProtKB-EC"/>
</dbReference>
<keyword evidence="13 19" id="KW-1133">Transmembrane helix</keyword>
<feature type="transmembrane region" description="Helical" evidence="19">
    <location>
        <begin position="107"/>
        <end position="128"/>
    </location>
</feature>
<evidence type="ECO:0000256" key="1">
    <source>
        <dbReference type="ARBA" id="ARBA00001698"/>
    </source>
</evidence>
<evidence type="ECO:0000256" key="4">
    <source>
        <dbReference type="ARBA" id="ARBA00005189"/>
    </source>
</evidence>
<dbReference type="PANTHER" id="PTHR46382">
    <property type="entry name" value="PHOSPHATIDATE CYTIDYLYLTRANSFERASE"/>
    <property type="match status" value="1"/>
</dbReference>